<accession>A0A1L2BWQ9</accession>
<gene>
    <name evidence="1" type="ORF">2AV2_9</name>
</gene>
<evidence type="ECO:0000313" key="2">
    <source>
        <dbReference type="Proteomes" id="UP000225722"/>
    </source>
</evidence>
<organism evidence="1 2">
    <name type="scientific">Nodularia phage vB_NpeS-2AV2</name>
    <dbReference type="NCBI Taxonomy" id="1777122"/>
    <lineage>
        <taxon>Viruses</taxon>
        <taxon>Duplodnaviria</taxon>
        <taxon>Heunggongvirae</taxon>
        <taxon>Uroviricota</taxon>
        <taxon>Caudoviricetes</taxon>
        <taxon>Ravarandavirus</taxon>
        <taxon>Ravarandavirus rv2AV2</taxon>
    </lineage>
</organism>
<protein>
    <submittedName>
        <fullName evidence="1">Uncharacterized protein</fullName>
    </submittedName>
</protein>
<dbReference type="EMBL" id="KU230356">
    <property type="protein sequence ID" value="ALY07461.1"/>
    <property type="molecule type" value="Genomic_DNA"/>
</dbReference>
<evidence type="ECO:0000313" key="1">
    <source>
        <dbReference type="EMBL" id="ALY07461.1"/>
    </source>
</evidence>
<name>A0A1L2BWQ9_9CAUD</name>
<sequence length="173" mass="19520">MPKKIHLELIDLQAADMIARGRSREEVIKHFGKSKGWLEGLFKRQEFVDQVDTCRKNYMASIQQATQQNIFEDIQYSREKTRELRNVLMDLSIEMLGKSHSAITTITDDEIEALSPMQKAQFAKMSAEVAEKAISLNDQVLGLAKLQKSMEEIQKLGGFGIYAAITVPAEASE</sequence>
<proteinExistence type="predicted"/>
<dbReference type="Proteomes" id="UP000225722">
    <property type="component" value="Segment"/>
</dbReference>
<keyword evidence="2" id="KW-1185">Reference proteome</keyword>
<reference evidence="2" key="1">
    <citation type="submission" date="2015-12" db="EMBL/GenBank/DDBJ databases">
        <authorList>
            <person name="Sencilo A."/>
            <person name="Bamford D.H."/>
            <person name="Roine E."/>
        </authorList>
    </citation>
    <scope>NUCLEOTIDE SEQUENCE [LARGE SCALE GENOMIC DNA]</scope>
</reference>